<evidence type="ECO:0000313" key="7">
    <source>
        <dbReference type="Proteomes" id="UP000631114"/>
    </source>
</evidence>
<evidence type="ECO:0000313" key="6">
    <source>
        <dbReference type="EMBL" id="KAF9599862.1"/>
    </source>
</evidence>
<comment type="similarity">
    <text evidence="1">Belongs to the SINA (Seven in absentia) family.</text>
</comment>
<name>A0A835HKA1_9MAGN</name>
<dbReference type="GO" id="GO:0008270">
    <property type="term" value="F:zinc ion binding"/>
    <property type="evidence" value="ECO:0007669"/>
    <property type="project" value="UniProtKB-KW"/>
</dbReference>
<dbReference type="GO" id="GO:0006511">
    <property type="term" value="P:ubiquitin-dependent protein catabolic process"/>
    <property type="evidence" value="ECO:0007669"/>
    <property type="project" value="InterPro"/>
</dbReference>
<dbReference type="Pfam" id="PF03145">
    <property type="entry name" value="Sina_TRAF"/>
    <property type="match status" value="1"/>
</dbReference>
<proteinExistence type="inferred from homology"/>
<comment type="caution">
    <text evidence="6">The sequence shown here is derived from an EMBL/GenBank/DDBJ whole genome shotgun (WGS) entry which is preliminary data.</text>
</comment>
<sequence>MVPVYMAFLCFMGDETEARNFSYSLEVGAICWKLIWEGTPRSIPDTHCIQRNMALFFSGGRQEGAETAGYRKEQQIQIECAYQTSVANTKFVVYSFV</sequence>
<protein>
    <recommendedName>
        <fullName evidence="5">Seven-in-absentia protein TRAF-like domain-containing protein</fullName>
    </recommendedName>
</protein>
<reference evidence="6 7" key="1">
    <citation type="submission" date="2020-10" db="EMBL/GenBank/DDBJ databases">
        <title>The Coptis chinensis genome and diversification of protoberbering-type alkaloids.</title>
        <authorList>
            <person name="Wang B."/>
            <person name="Shu S."/>
            <person name="Song C."/>
            <person name="Liu Y."/>
        </authorList>
    </citation>
    <scope>NUCLEOTIDE SEQUENCE [LARGE SCALE GENOMIC DNA]</scope>
    <source>
        <strain evidence="6">HL-2020</strain>
        <tissue evidence="6">Leaf</tissue>
    </source>
</reference>
<keyword evidence="2" id="KW-0479">Metal-binding</keyword>
<dbReference type="SUPFAM" id="SSF49599">
    <property type="entry name" value="TRAF domain-like"/>
    <property type="match status" value="1"/>
</dbReference>
<keyword evidence="7" id="KW-1185">Reference proteome</keyword>
<keyword evidence="3" id="KW-0863">Zinc-finger</keyword>
<dbReference type="OrthoDB" id="1738867at2759"/>
<dbReference type="InterPro" id="IPR008974">
    <property type="entry name" value="TRAF-like"/>
</dbReference>
<dbReference type="InterPro" id="IPR018121">
    <property type="entry name" value="7-in-absentia-prot_TRAF-dom"/>
</dbReference>
<dbReference type="Gene3D" id="2.60.210.10">
    <property type="entry name" value="Apoptosis, Tumor Necrosis Factor Receptor Associated Protein 2, Chain A"/>
    <property type="match status" value="1"/>
</dbReference>
<dbReference type="AlphaFoldDB" id="A0A835HKA1"/>
<evidence type="ECO:0000256" key="3">
    <source>
        <dbReference type="ARBA" id="ARBA00022771"/>
    </source>
</evidence>
<keyword evidence="4" id="KW-0862">Zinc</keyword>
<evidence type="ECO:0000259" key="5">
    <source>
        <dbReference type="Pfam" id="PF03145"/>
    </source>
</evidence>
<dbReference type="EMBL" id="JADFTS010000006">
    <property type="protein sequence ID" value="KAF9599862.1"/>
    <property type="molecule type" value="Genomic_DNA"/>
</dbReference>
<feature type="domain" description="Seven-in-absentia protein TRAF-like" evidence="5">
    <location>
        <begin position="3"/>
        <end position="47"/>
    </location>
</feature>
<accession>A0A835HKA1</accession>
<evidence type="ECO:0000256" key="1">
    <source>
        <dbReference type="ARBA" id="ARBA00009119"/>
    </source>
</evidence>
<dbReference type="GO" id="GO:0005737">
    <property type="term" value="C:cytoplasm"/>
    <property type="evidence" value="ECO:0007669"/>
    <property type="project" value="InterPro"/>
</dbReference>
<dbReference type="Proteomes" id="UP000631114">
    <property type="component" value="Unassembled WGS sequence"/>
</dbReference>
<gene>
    <name evidence="6" type="ORF">IFM89_001808</name>
</gene>
<evidence type="ECO:0000256" key="2">
    <source>
        <dbReference type="ARBA" id="ARBA00022723"/>
    </source>
</evidence>
<organism evidence="6 7">
    <name type="scientific">Coptis chinensis</name>
    <dbReference type="NCBI Taxonomy" id="261450"/>
    <lineage>
        <taxon>Eukaryota</taxon>
        <taxon>Viridiplantae</taxon>
        <taxon>Streptophyta</taxon>
        <taxon>Embryophyta</taxon>
        <taxon>Tracheophyta</taxon>
        <taxon>Spermatophyta</taxon>
        <taxon>Magnoliopsida</taxon>
        <taxon>Ranunculales</taxon>
        <taxon>Ranunculaceae</taxon>
        <taxon>Coptidoideae</taxon>
        <taxon>Coptis</taxon>
    </lineage>
</organism>
<evidence type="ECO:0000256" key="4">
    <source>
        <dbReference type="ARBA" id="ARBA00022833"/>
    </source>
</evidence>